<comment type="similarity">
    <text evidence="1">Belongs to the EssB family.</text>
</comment>
<accession>A0A3P5WU56</accession>
<dbReference type="Pfam" id="PF10140">
    <property type="entry name" value="YukC"/>
    <property type="match status" value="1"/>
</dbReference>
<name>A0A3P5WU56_9BACL</name>
<keyword evidence="3" id="KW-0472">Membrane</keyword>
<evidence type="ECO:0000313" key="5">
    <source>
        <dbReference type="Proteomes" id="UP000270468"/>
    </source>
</evidence>
<evidence type="ECO:0000256" key="3">
    <source>
        <dbReference type="SAM" id="Phobius"/>
    </source>
</evidence>
<dbReference type="AlphaFoldDB" id="A0A3P5WU56"/>
<proteinExistence type="inferred from homology"/>
<reference evidence="4 5" key="1">
    <citation type="submission" date="2018-11" db="EMBL/GenBank/DDBJ databases">
        <authorList>
            <person name="Criscuolo A."/>
        </authorList>
    </citation>
    <scope>NUCLEOTIDE SEQUENCE [LARGE SCALE GENOMIC DNA]</scope>
    <source>
        <strain evidence="4">ATB-66</strain>
    </source>
</reference>
<keyword evidence="3" id="KW-0812">Transmembrane</keyword>
<feature type="transmembrane region" description="Helical" evidence="3">
    <location>
        <begin position="221"/>
        <end position="243"/>
    </location>
</feature>
<evidence type="ECO:0000256" key="1">
    <source>
        <dbReference type="ARBA" id="ARBA00010163"/>
    </source>
</evidence>
<dbReference type="Proteomes" id="UP000270468">
    <property type="component" value="Unassembled WGS sequence"/>
</dbReference>
<evidence type="ECO:0000256" key="2">
    <source>
        <dbReference type="SAM" id="MobiDB-lite"/>
    </source>
</evidence>
<dbReference type="NCBIfam" id="TIGR03926">
    <property type="entry name" value="T7_EssB"/>
    <property type="match status" value="1"/>
</dbReference>
<keyword evidence="5" id="KW-1185">Reference proteome</keyword>
<dbReference type="InterPro" id="IPR018778">
    <property type="entry name" value="T7SS_EssB"/>
</dbReference>
<dbReference type="EMBL" id="UXAV01000031">
    <property type="protein sequence ID" value="VDC24852.1"/>
    <property type="molecule type" value="Genomic_DNA"/>
</dbReference>
<protein>
    <submittedName>
        <fullName evidence="4">Putative membrane protein essB</fullName>
    </submittedName>
</protein>
<keyword evidence="3" id="KW-1133">Transmembrane helix</keyword>
<dbReference type="Gene3D" id="1.25.40.680">
    <property type="entry name" value="Type VII secretion system EssB, C-terminal-like domain"/>
    <property type="match status" value="1"/>
</dbReference>
<dbReference type="Gene3D" id="1.10.510.10">
    <property type="entry name" value="Transferase(Phosphotransferase) domain 1"/>
    <property type="match status" value="1"/>
</dbReference>
<feature type="region of interest" description="Disordered" evidence="2">
    <location>
        <begin position="382"/>
        <end position="446"/>
    </location>
</feature>
<gene>
    <name evidence="4" type="ORF">FILTAD_01109</name>
</gene>
<sequence length="446" mass="52133">MMPTEPHTYLKNLISGDINEEEKKSTFIFQKERIGLKKSAEVTFLKEVNPEIEKEVILTEDELIVTATIPESFKRFDAIHLEDAKIKWMFAHQLVEKIDAHPYPRLNLIVCPENIVYSRGMTSAFIYYGVLESLPPFENDDERVWLETKAAVATAVDGSFTYDEFIKYHKTLELKETGATIMGMSDSQSLLDYIEEQLEQQEEREKTFIKLPQKKWKTTKWLTIGLGILFIPALIFAISNLLYDKPKNEAYLDSHESYLLQNYSEVVTVLSPYRVKRMPYVVLYELAHASVTNEKLDEEQKKNVLANITLQTDEDYLKYWIYIGRAEAAKAVDLARAMEDGELLTYGLLKKREEIQADPELTGEEKQQLMAEIDTEVEAYEKLMEQEEKQKLEEQQREKELEAEKEQEEQEKQQEQKERQEEQKNQQQLEQKKVQQQKADKEKSGS</sequence>
<evidence type="ECO:0000313" key="4">
    <source>
        <dbReference type="EMBL" id="VDC24852.1"/>
    </source>
</evidence>
<dbReference type="InterPro" id="IPR042565">
    <property type="entry name" value="T7SS_EssB_C"/>
</dbReference>
<organism evidence="4 5">
    <name type="scientific">Filibacter tadaridae</name>
    <dbReference type="NCBI Taxonomy" id="2483811"/>
    <lineage>
        <taxon>Bacteria</taxon>
        <taxon>Bacillati</taxon>
        <taxon>Bacillota</taxon>
        <taxon>Bacilli</taxon>
        <taxon>Bacillales</taxon>
        <taxon>Caryophanaceae</taxon>
        <taxon>Filibacter</taxon>
    </lineage>
</organism>